<dbReference type="EMBL" id="NVUS01000036">
    <property type="protein sequence ID" value="PCI96916.1"/>
    <property type="molecule type" value="Genomic_DNA"/>
</dbReference>
<dbReference type="InterPro" id="IPR012495">
    <property type="entry name" value="TadE-like_dom"/>
</dbReference>
<accession>A0A2A4YQ43</accession>
<reference evidence="3" key="2">
    <citation type="journal article" date="2018" name="ISME J.">
        <title>A dynamic microbial community with high functional redundancy inhabits the cold, oxic subseafloor aquifer.</title>
        <authorList>
            <person name="Tully B.J."/>
            <person name="Wheat C.G."/>
            <person name="Glazer B.T."/>
            <person name="Huber J.A."/>
        </authorList>
    </citation>
    <scope>NUCLEOTIDE SEQUENCE</scope>
    <source>
        <strain evidence="3">NORP83</strain>
    </source>
</reference>
<dbReference type="Pfam" id="PF07811">
    <property type="entry name" value="TadE"/>
    <property type="match status" value="1"/>
</dbReference>
<keyword evidence="1" id="KW-1133">Transmembrane helix</keyword>
<evidence type="ECO:0000256" key="1">
    <source>
        <dbReference type="SAM" id="Phobius"/>
    </source>
</evidence>
<organism evidence="3">
    <name type="scientific">OCS116 cluster bacterium</name>
    <dbReference type="NCBI Taxonomy" id="2030921"/>
    <lineage>
        <taxon>Bacteria</taxon>
        <taxon>Pseudomonadati</taxon>
        <taxon>Pseudomonadota</taxon>
        <taxon>Alphaproteobacteria</taxon>
        <taxon>OCS116 cluster</taxon>
    </lineage>
</organism>
<reference key="1">
    <citation type="submission" date="2017-08" db="EMBL/GenBank/DDBJ databases">
        <title>A dynamic microbial community with high functional redundancy inhabits the cold, oxic subseafloor aquifer.</title>
        <authorList>
            <person name="Tully B.J."/>
            <person name="Wheat C.G."/>
            <person name="Glazer B.T."/>
            <person name="Huber J.A."/>
        </authorList>
    </citation>
    <scope>NUCLEOTIDE SEQUENCE [LARGE SCALE GENOMIC DNA]</scope>
</reference>
<evidence type="ECO:0000259" key="2">
    <source>
        <dbReference type="Pfam" id="PF07811"/>
    </source>
</evidence>
<proteinExistence type="predicted"/>
<dbReference type="AlphaFoldDB" id="A0A2A4YQ43"/>
<evidence type="ECO:0000313" key="3">
    <source>
        <dbReference type="EMBL" id="PCI96916.1"/>
    </source>
</evidence>
<gene>
    <name evidence="3" type="ORF">COB13_16845</name>
</gene>
<keyword evidence="1" id="KW-0812">Transmembrane</keyword>
<name>A0A2A4YQ43_9PROT</name>
<comment type="caution">
    <text evidence="3">The sequence shown here is derived from an EMBL/GenBank/DDBJ whole genome shotgun (WGS) entry which is preliminary data.</text>
</comment>
<protein>
    <recommendedName>
        <fullName evidence="2">TadE-like domain-containing protein</fullName>
    </recommendedName>
</protein>
<sequence length="176" mass="19477">MSIHSKFRKFLTCTRASSAIEFAMVAPLFLLVVFAIFEVGFIFLTDLALESALSNASRYIRTGQSIKSGTDADKFRQVICDNAYGMIDCNNLNVVVGTFSSFEDGSTQMPKLFDNSGKLENSSLFDIGGSDSIVVVRTTYIYDVLNGFGEMIKLSNYGDNKYLHVHIVAFKNEPFG</sequence>
<keyword evidence="1" id="KW-0472">Membrane</keyword>
<feature type="domain" description="TadE-like" evidence="2">
    <location>
        <begin position="17"/>
        <end position="58"/>
    </location>
</feature>
<feature type="transmembrane region" description="Helical" evidence="1">
    <location>
        <begin position="20"/>
        <end position="44"/>
    </location>
</feature>